<dbReference type="EMBL" id="JBJJXI010000020">
    <property type="protein sequence ID" value="KAL3405489.1"/>
    <property type="molecule type" value="Genomic_DNA"/>
</dbReference>
<accession>A0ABD2XJY8</accession>
<reference evidence="3 4" key="1">
    <citation type="journal article" date="2024" name="bioRxiv">
        <title>A reference genome for Trichogramma kaykai: A tiny desert-dwelling parasitoid wasp with competing sex-ratio distorters.</title>
        <authorList>
            <person name="Culotta J."/>
            <person name="Lindsey A.R."/>
        </authorList>
    </citation>
    <scope>NUCLEOTIDE SEQUENCE [LARGE SCALE GENOMIC DNA]</scope>
    <source>
        <strain evidence="3 4">KSX58</strain>
    </source>
</reference>
<sequence>MIYRAHWIKLLILGFMIGYQEATKIFGENRSPTPSEVSLIQRTEQQQKSESTIVDEPLLAQRSVDATARAARESIDDQRHTMTKNIEPNEERRERLNWPYIGLYSLPYI</sequence>
<gene>
    <name evidence="3" type="ORF">TKK_001881</name>
</gene>
<feature type="compositionally biased region" description="Polar residues" evidence="1">
    <location>
        <begin position="30"/>
        <end position="51"/>
    </location>
</feature>
<evidence type="ECO:0000313" key="3">
    <source>
        <dbReference type="EMBL" id="KAL3405489.1"/>
    </source>
</evidence>
<evidence type="ECO:0000256" key="2">
    <source>
        <dbReference type="SAM" id="SignalP"/>
    </source>
</evidence>
<protein>
    <submittedName>
        <fullName evidence="3">Uncharacterized protein</fullName>
    </submittedName>
</protein>
<evidence type="ECO:0000313" key="4">
    <source>
        <dbReference type="Proteomes" id="UP001627154"/>
    </source>
</evidence>
<feature type="region of interest" description="Disordered" evidence="1">
    <location>
        <begin position="29"/>
        <end position="51"/>
    </location>
</feature>
<feature type="chain" id="PRO_5044840379" evidence="2">
    <location>
        <begin position="23"/>
        <end position="109"/>
    </location>
</feature>
<dbReference type="Proteomes" id="UP001627154">
    <property type="component" value="Unassembled WGS sequence"/>
</dbReference>
<keyword evidence="4" id="KW-1185">Reference proteome</keyword>
<keyword evidence="2" id="KW-0732">Signal</keyword>
<feature type="signal peptide" evidence="2">
    <location>
        <begin position="1"/>
        <end position="22"/>
    </location>
</feature>
<dbReference type="AlphaFoldDB" id="A0ABD2XJY8"/>
<organism evidence="3 4">
    <name type="scientific">Trichogramma kaykai</name>
    <dbReference type="NCBI Taxonomy" id="54128"/>
    <lineage>
        <taxon>Eukaryota</taxon>
        <taxon>Metazoa</taxon>
        <taxon>Ecdysozoa</taxon>
        <taxon>Arthropoda</taxon>
        <taxon>Hexapoda</taxon>
        <taxon>Insecta</taxon>
        <taxon>Pterygota</taxon>
        <taxon>Neoptera</taxon>
        <taxon>Endopterygota</taxon>
        <taxon>Hymenoptera</taxon>
        <taxon>Apocrita</taxon>
        <taxon>Proctotrupomorpha</taxon>
        <taxon>Chalcidoidea</taxon>
        <taxon>Trichogrammatidae</taxon>
        <taxon>Trichogramma</taxon>
    </lineage>
</organism>
<proteinExistence type="predicted"/>
<comment type="caution">
    <text evidence="3">The sequence shown here is derived from an EMBL/GenBank/DDBJ whole genome shotgun (WGS) entry which is preliminary data.</text>
</comment>
<name>A0ABD2XJY8_9HYME</name>
<evidence type="ECO:0000256" key="1">
    <source>
        <dbReference type="SAM" id="MobiDB-lite"/>
    </source>
</evidence>